<feature type="compositionally biased region" description="Basic and acidic residues" evidence="1">
    <location>
        <begin position="46"/>
        <end position="55"/>
    </location>
</feature>
<evidence type="ECO:0000313" key="3">
    <source>
        <dbReference type="Proteomes" id="UP001140074"/>
    </source>
</evidence>
<protein>
    <submittedName>
        <fullName evidence="2">Uncharacterized protein</fullName>
    </submittedName>
</protein>
<keyword evidence="3" id="KW-1185">Reference proteome</keyword>
<dbReference type="EMBL" id="JANBUY010000393">
    <property type="protein sequence ID" value="KAJ2859411.1"/>
    <property type="molecule type" value="Genomic_DNA"/>
</dbReference>
<reference evidence="2" key="1">
    <citation type="submission" date="2022-07" db="EMBL/GenBank/DDBJ databases">
        <title>Phylogenomic reconstructions and comparative analyses of Kickxellomycotina fungi.</title>
        <authorList>
            <person name="Reynolds N.K."/>
            <person name="Stajich J.E."/>
            <person name="Barry K."/>
            <person name="Grigoriev I.V."/>
            <person name="Crous P."/>
            <person name="Smith M.E."/>
        </authorList>
    </citation>
    <scope>NUCLEOTIDE SEQUENCE</scope>
    <source>
        <strain evidence="2">RSA 476</strain>
    </source>
</reference>
<sequence>MSILYSRGSVLLVSAVAAANKQLTFKTVRGCAAIHTSALVWSNSKAKADSKKSKPDNIQSRTDDIQPMADVKTPEVEIKMPKTDPRHQEFCESFLAALKEASTRPPEPLPVDKTTQAIDQQLAGALKELFTKYPVVVSPKLLERRQQLRDNYPELFKDITDKELDG</sequence>
<accession>A0A9W8M1Z4</accession>
<feature type="region of interest" description="Disordered" evidence="1">
    <location>
        <begin position="45"/>
        <end position="72"/>
    </location>
</feature>
<proteinExistence type="predicted"/>
<gene>
    <name evidence="2" type="ORF">GGH94_006114</name>
</gene>
<dbReference type="AlphaFoldDB" id="A0A9W8M1Z4"/>
<organism evidence="2 3">
    <name type="scientific">Coemansia aciculifera</name>
    <dbReference type="NCBI Taxonomy" id="417176"/>
    <lineage>
        <taxon>Eukaryota</taxon>
        <taxon>Fungi</taxon>
        <taxon>Fungi incertae sedis</taxon>
        <taxon>Zoopagomycota</taxon>
        <taxon>Kickxellomycotina</taxon>
        <taxon>Kickxellomycetes</taxon>
        <taxon>Kickxellales</taxon>
        <taxon>Kickxellaceae</taxon>
        <taxon>Coemansia</taxon>
    </lineage>
</organism>
<name>A0A9W8M1Z4_9FUNG</name>
<dbReference type="Proteomes" id="UP001140074">
    <property type="component" value="Unassembled WGS sequence"/>
</dbReference>
<evidence type="ECO:0000256" key="1">
    <source>
        <dbReference type="SAM" id="MobiDB-lite"/>
    </source>
</evidence>
<evidence type="ECO:0000313" key="2">
    <source>
        <dbReference type="EMBL" id="KAJ2859411.1"/>
    </source>
</evidence>
<comment type="caution">
    <text evidence="2">The sequence shown here is derived from an EMBL/GenBank/DDBJ whole genome shotgun (WGS) entry which is preliminary data.</text>
</comment>